<protein>
    <recommendedName>
        <fullName evidence="1">Streptomycin biosynthesis protein StrF domain-containing protein</fullName>
    </recommendedName>
</protein>
<dbReference type="Gene3D" id="3.90.550.10">
    <property type="entry name" value="Spore Coat Polysaccharide Biosynthesis Protein SpsA, Chain A"/>
    <property type="match status" value="1"/>
</dbReference>
<dbReference type="AlphaFoldDB" id="A0A550HZD4"/>
<evidence type="ECO:0000313" key="3">
    <source>
        <dbReference type="Proteomes" id="UP000315131"/>
    </source>
</evidence>
<dbReference type="InterPro" id="IPR029044">
    <property type="entry name" value="Nucleotide-diphossugar_trans"/>
</dbReference>
<keyword evidence="3" id="KW-1185">Reference proteome</keyword>
<accession>A0A550HZD4</accession>
<dbReference type="SUPFAM" id="SSF53448">
    <property type="entry name" value="Nucleotide-diphospho-sugar transferases"/>
    <property type="match status" value="1"/>
</dbReference>
<sequence>MISIVVCSVNEDLYKSLSLNIEKTIGDLEFELIKIENNREQKSIAEAYNKGLSISKFDLVVFAHEDILFHTQEWGVLLSSIFEADKTVGLLGVAGSSIKTNYPTGWWENSQEFLNKYVLQHYPNGEINLMDAGFKNASSKEVIIIDGLFMALRKMEGVSFDERMKGFHFYDQSISLRIRNAGYKVMVSNKILIEHLSYGVKDDVWLKASVKFHKLYNKYLPQKIEGKASRKDKLISCKYYLENCIRTGNRKIAFSVWLQYLRLSRFSKENKNFLKYFLEINNVN</sequence>
<evidence type="ECO:0000313" key="2">
    <source>
        <dbReference type="EMBL" id="TRO63918.1"/>
    </source>
</evidence>
<dbReference type="RefSeq" id="WP_143411115.1">
    <property type="nucleotide sequence ID" value="NZ_VHSF01000003.1"/>
</dbReference>
<dbReference type="Proteomes" id="UP000315131">
    <property type="component" value="Unassembled WGS sequence"/>
</dbReference>
<dbReference type="Pfam" id="PF13712">
    <property type="entry name" value="Glyco_tranf_2_5"/>
    <property type="match status" value="1"/>
</dbReference>
<evidence type="ECO:0000259" key="1">
    <source>
        <dbReference type="Pfam" id="PF13712"/>
    </source>
</evidence>
<organism evidence="2 3">
    <name type="scientific">Christiangramia sabulilitoris</name>
    <dbReference type="NCBI Taxonomy" id="2583991"/>
    <lineage>
        <taxon>Bacteria</taxon>
        <taxon>Pseudomonadati</taxon>
        <taxon>Bacteroidota</taxon>
        <taxon>Flavobacteriia</taxon>
        <taxon>Flavobacteriales</taxon>
        <taxon>Flavobacteriaceae</taxon>
        <taxon>Christiangramia</taxon>
    </lineage>
</organism>
<dbReference type="InterPro" id="IPR059123">
    <property type="entry name" value="StrF_dom"/>
</dbReference>
<dbReference type="EMBL" id="VHSF01000003">
    <property type="protein sequence ID" value="TRO63918.1"/>
    <property type="molecule type" value="Genomic_DNA"/>
</dbReference>
<gene>
    <name evidence="2" type="ORF">FGM01_10430</name>
</gene>
<feature type="domain" description="Streptomycin biosynthesis protein StrF" evidence="1">
    <location>
        <begin position="4"/>
        <end position="214"/>
    </location>
</feature>
<name>A0A550HZD4_9FLAO</name>
<proteinExistence type="predicted"/>
<reference evidence="2 3" key="1">
    <citation type="submission" date="2019-06" db="EMBL/GenBank/DDBJ databases">
        <title>Gramella sabulilitoris sp. nov., isolated from a marine sand.</title>
        <authorList>
            <person name="Yoon J.-H."/>
        </authorList>
    </citation>
    <scope>NUCLEOTIDE SEQUENCE [LARGE SCALE GENOMIC DNA]</scope>
    <source>
        <strain evidence="2 3">HSMS-1</strain>
    </source>
</reference>
<dbReference type="OrthoDB" id="7851643at2"/>
<comment type="caution">
    <text evidence="2">The sequence shown here is derived from an EMBL/GenBank/DDBJ whole genome shotgun (WGS) entry which is preliminary data.</text>
</comment>